<evidence type="ECO:0000256" key="4">
    <source>
        <dbReference type="ARBA" id="ARBA00022833"/>
    </source>
</evidence>
<reference evidence="7 8" key="1">
    <citation type="submission" date="2024-01" db="EMBL/GenBank/DDBJ databases">
        <title>A draft genome for the cacao thread blight pathogen Marasmiellus scandens.</title>
        <authorList>
            <person name="Baruah I.K."/>
            <person name="Leung J."/>
            <person name="Bukari Y."/>
            <person name="Amoako-Attah I."/>
            <person name="Meinhardt L.W."/>
            <person name="Bailey B.A."/>
            <person name="Cohen S.P."/>
        </authorList>
    </citation>
    <scope>NUCLEOTIDE SEQUENCE [LARGE SCALE GENOMIC DNA]</scope>
    <source>
        <strain evidence="7 8">GH-19</strain>
    </source>
</reference>
<dbReference type="InterPro" id="IPR012337">
    <property type="entry name" value="RNaseH-like_sf"/>
</dbReference>
<dbReference type="Pfam" id="PF05699">
    <property type="entry name" value="Dimer_Tnp_hAT"/>
    <property type="match status" value="1"/>
</dbReference>
<dbReference type="InterPro" id="IPR052035">
    <property type="entry name" value="ZnF_BED_domain_contain"/>
</dbReference>
<comment type="subcellular location">
    <subcellularLocation>
        <location evidence="1">Nucleus</location>
    </subcellularLocation>
</comment>
<dbReference type="PANTHER" id="PTHR46481:SF10">
    <property type="entry name" value="ZINC FINGER BED DOMAIN-CONTAINING PROTEIN 39"/>
    <property type="match status" value="1"/>
</dbReference>
<evidence type="ECO:0000256" key="1">
    <source>
        <dbReference type="ARBA" id="ARBA00004123"/>
    </source>
</evidence>
<dbReference type="SUPFAM" id="SSF53098">
    <property type="entry name" value="Ribonuclease H-like"/>
    <property type="match status" value="1"/>
</dbReference>
<protein>
    <recommendedName>
        <fullName evidence="6">HAT C-terminal dimerisation domain-containing protein</fullName>
    </recommendedName>
</protein>
<sequence>MEKEIPHRTALTQAIKAKREVLIERNMDILKAVDSLISITFDGWSKKRRKAFESLTVHFIQAAKDDPFEWTLHAHLLTFDHHRVGWFISNGVSVNDKATCIACNIIDSTGKVLKPKERCTNCIEHTFNLLPSHFCQALQIPSIRDIVRRLHNQECEELFDFDDDIDFSQEEEPDDDNDEAVEQAMSTEWTPGDIVGKLLAFVAQIRQCDAAMDYLDSLCMSHCGRSLQVATWVRTRWGSLAKCFDRMIELREPMNIFCVTANNNESIPLLQNDKMWINFKLSQEEWQIISLCRDVLKVTAACNAILGKEDIATSNWVIPAMHEVKAEWEKFLNNASYSVIAPAIQAGLNSMYKWYKKVTEDNPVYFICHVLDPRHRLTFLEAIWEQPMIDKAMKMLRKTFVEYKAKVQVQAPVESFQKDMERSHSYSAADEYMDKIIAEKTKKSQSATLVTNHAASLYEELKRYLKDKNVANSACPNIIKWWGRNQATYPVLSRMAAGLTDVARRGRMGDEMFEALQCLKGAYKDGRLSAKDEAWMQEKASFCPSLLPS</sequence>
<feature type="domain" description="HAT C-terminal dimerisation" evidence="6">
    <location>
        <begin position="460"/>
        <end position="497"/>
    </location>
</feature>
<evidence type="ECO:0000256" key="3">
    <source>
        <dbReference type="ARBA" id="ARBA00022771"/>
    </source>
</evidence>
<gene>
    <name evidence="7" type="ORF">VKT23_018463</name>
</gene>
<keyword evidence="3" id="KW-0863">Zinc-finger</keyword>
<evidence type="ECO:0000313" key="8">
    <source>
        <dbReference type="Proteomes" id="UP001498398"/>
    </source>
</evidence>
<dbReference type="EMBL" id="JBANRG010000084">
    <property type="protein sequence ID" value="KAK7437565.1"/>
    <property type="molecule type" value="Genomic_DNA"/>
</dbReference>
<accession>A0ABR1IT11</accession>
<evidence type="ECO:0000256" key="2">
    <source>
        <dbReference type="ARBA" id="ARBA00022723"/>
    </source>
</evidence>
<proteinExistence type="predicted"/>
<keyword evidence="4" id="KW-0862">Zinc</keyword>
<dbReference type="Proteomes" id="UP001498398">
    <property type="component" value="Unassembled WGS sequence"/>
</dbReference>
<keyword evidence="2" id="KW-0479">Metal-binding</keyword>
<dbReference type="PANTHER" id="PTHR46481">
    <property type="entry name" value="ZINC FINGER BED DOMAIN-CONTAINING PROTEIN 4"/>
    <property type="match status" value="1"/>
</dbReference>
<organism evidence="7 8">
    <name type="scientific">Marasmiellus scandens</name>
    <dbReference type="NCBI Taxonomy" id="2682957"/>
    <lineage>
        <taxon>Eukaryota</taxon>
        <taxon>Fungi</taxon>
        <taxon>Dikarya</taxon>
        <taxon>Basidiomycota</taxon>
        <taxon>Agaricomycotina</taxon>
        <taxon>Agaricomycetes</taxon>
        <taxon>Agaricomycetidae</taxon>
        <taxon>Agaricales</taxon>
        <taxon>Marasmiineae</taxon>
        <taxon>Omphalotaceae</taxon>
        <taxon>Marasmiellus</taxon>
    </lineage>
</organism>
<evidence type="ECO:0000259" key="6">
    <source>
        <dbReference type="Pfam" id="PF05699"/>
    </source>
</evidence>
<comment type="caution">
    <text evidence="7">The sequence shown here is derived from an EMBL/GenBank/DDBJ whole genome shotgun (WGS) entry which is preliminary data.</text>
</comment>
<keyword evidence="5" id="KW-0539">Nucleus</keyword>
<evidence type="ECO:0000313" key="7">
    <source>
        <dbReference type="EMBL" id="KAK7437565.1"/>
    </source>
</evidence>
<name>A0ABR1IT11_9AGAR</name>
<evidence type="ECO:0000256" key="5">
    <source>
        <dbReference type="ARBA" id="ARBA00023242"/>
    </source>
</evidence>
<dbReference type="InterPro" id="IPR008906">
    <property type="entry name" value="HATC_C_dom"/>
</dbReference>
<keyword evidence="8" id="KW-1185">Reference proteome</keyword>